<dbReference type="InterPro" id="IPR036047">
    <property type="entry name" value="F-box-like_dom_sf"/>
</dbReference>
<dbReference type="GeneID" id="110780388"/>
<dbReference type="RefSeq" id="XP_021840478.2">
    <property type="nucleotide sequence ID" value="XM_021984786.2"/>
</dbReference>
<feature type="domain" description="F-box protein At3g26010-like beta-propeller" evidence="2">
    <location>
        <begin position="109"/>
        <end position="305"/>
    </location>
</feature>
<proteinExistence type="predicted"/>
<dbReference type="Pfam" id="PF00646">
    <property type="entry name" value="F-box"/>
    <property type="match status" value="1"/>
</dbReference>
<reference evidence="4" key="2">
    <citation type="submission" date="2025-08" db="UniProtKB">
        <authorList>
            <consortium name="RefSeq"/>
        </authorList>
    </citation>
    <scope>IDENTIFICATION</scope>
    <source>
        <tissue evidence="4">Leaf</tissue>
    </source>
</reference>
<evidence type="ECO:0000259" key="2">
    <source>
        <dbReference type="Pfam" id="PF24750"/>
    </source>
</evidence>
<organism evidence="3 4">
    <name type="scientific">Spinacia oleracea</name>
    <name type="common">Spinach</name>
    <dbReference type="NCBI Taxonomy" id="3562"/>
    <lineage>
        <taxon>Eukaryota</taxon>
        <taxon>Viridiplantae</taxon>
        <taxon>Streptophyta</taxon>
        <taxon>Embryophyta</taxon>
        <taxon>Tracheophyta</taxon>
        <taxon>Spermatophyta</taxon>
        <taxon>Magnoliopsida</taxon>
        <taxon>eudicotyledons</taxon>
        <taxon>Gunneridae</taxon>
        <taxon>Pentapetalae</taxon>
        <taxon>Caryophyllales</taxon>
        <taxon>Chenopodiaceae</taxon>
        <taxon>Chenopodioideae</taxon>
        <taxon>Anserineae</taxon>
        <taxon>Spinacia</taxon>
    </lineage>
</organism>
<dbReference type="SUPFAM" id="SSF81383">
    <property type="entry name" value="F-box domain"/>
    <property type="match status" value="1"/>
</dbReference>
<reference evidence="3" key="1">
    <citation type="journal article" date="2021" name="Nat. Commun.">
        <title>Genomic analyses provide insights into spinach domestication and the genetic basis of agronomic traits.</title>
        <authorList>
            <person name="Cai X."/>
            <person name="Sun X."/>
            <person name="Xu C."/>
            <person name="Sun H."/>
            <person name="Wang X."/>
            <person name="Ge C."/>
            <person name="Zhang Z."/>
            <person name="Wang Q."/>
            <person name="Fei Z."/>
            <person name="Jiao C."/>
            <person name="Wang Q."/>
        </authorList>
    </citation>
    <scope>NUCLEOTIDE SEQUENCE [LARGE SCALE GENOMIC DNA]</scope>
    <source>
        <strain evidence="3">cv. Varoflay</strain>
    </source>
</reference>
<dbReference type="Gene3D" id="1.20.1280.50">
    <property type="match status" value="1"/>
</dbReference>
<gene>
    <name evidence="4" type="primary">LOC110780388</name>
</gene>
<dbReference type="KEGG" id="soe:110780388"/>
<evidence type="ECO:0000313" key="3">
    <source>
        <dbReference type="Proteomes" id="UP000813463"/>
    </source>
</evidence>
<dbReference type="InterPro" id="IPR001810">
    <property type="entry name" value="F-box_dom"/>
</dbReference>
<dbReference type="InterPro" id="IPR055290">
    <property type="entry name" value="At3g26010-like"/>
</dbReference>
<feature type="domain" description="F-box" evidence="1">
    <location>
        <begin position="21"/>
        <end position="56"/>
    </location>
</feature>
<evidence type="ECO:0000313" key="4">
    <source>
        <dbReference type="RefSeq" id="XP_021840478.2"/>
    </source>
</evidence>
<dbReference type="Pfam" id="PF24750">
    <property type="entry name" value="b-prop_At3g26010-like"/>
    <property type="match status" value="1"/>
</dbReference>
<protein>
    <submittedName>
        <fullName evidence="4">F-box protein At5g07610 isoform X1</fullName>
    </submittedName>
</protein>
<keyword evidence="3" id="KW-1185">Reference proteome</keyword>
<dbReference type="PANTHER" id="PTHR35546:SF119">
    <property type="entry name" value="F-BOX_KELCH-REPEAT PROTEIN"/>
    <property type="match status" value="1"/>
</dbReference>
<accession>A0A9R0I0P3</accession>
<dbReference type="Proteomes" id="UP000813463">
    <property type="component" value="Chromosome 5"/>
</dbReference>
<dbReference type="AlphaFoldDB" id="A0A9R0I0P3"/>
<sequence>MKMNNQASKSHLMKNDFYIIDDLLLQILFRLPCSESVIRCKCVSKQWCKVISEPGFDAEFIAHKINNSQLSSSKNEEQLPSIFGLRRYNKKPFIYPTHPTFTNLDFSLSFIPTYEQGPEYRIVVKASCSDLVVCISPSPKDLYLYVCNPRTKQYFQLPPPSQKKHPALIGFTCDPFYVFDKEADQVTLSTCFRFSVCYAFFARAKADRLEIEIFSSENRVWRKAILLTPQYFDYNYATLKNCFTYKEILHFYSDCAIIGFDPYKINEDGEIHTHFIQMPPFDATANRGVCIGVFGGKILVAELCARYVHPRQLINTAQVSNISIIEPASSAYGIKVWELNNYSTGEWSMKHMIYFHELVSPDSLLTQYTMRGCPNSEVLFFHPNDADTVLLRLPKLVAECNLKDKTIKRVCNFSKQLQKVYGVAFPWWPSPLPSIM</sequence>
<name>A0A9R0I0P3_SPIOL</name>
<dbReference type="InterPro" id="IPR056592">
    <property type="entry name" value="Beta-prop_At3g26010-like"/>
</dbReference>
<dbReference type="PANTHER" id="PTHR35546">
    <property type="entry name" value="F-BOX PROTEIN INTERACTION DOMAIN PROTEIN-RELATED"/>
    <property type="match status" value="1"/>
</dbReference>
<evidence type="ECO:0000259" key="1">
    <source>
        <dbReference type="Pfam" id="PF00646"/>
    </source>
</evidence>